<feature type="domain" description="Apple" evidence="14">
    <location>
        <begin position="38"/>
        <end position="127"/>
    </location>
</feature>
<dbReference type="Pfam" id="PF00002">
    <property type="entry name" value="7tm_2"/>
    <property type="match status" value="1"/>
</dbReference>
<dbReference type="SUPFAM" id="SSF57414">
    <property type="entry name" value="Hairpin loop containing domain-like"/>
    <property type="match status" value="1"/>
</dbReference>
<comment type="similarity">
    <text evidence="2">Belongs to the G-protein coupled receptor 2 family. Adhesion G-protein coupled receptor (ADGR) subfamily.</text>
</comment>
<dbReference type="PROSITE" id="PS50261">
    <property type="entry name" value="G_PROTEIN_RECEP_F2_4"/>
    <property type="match status" value="1"/>
</dbReference>
<comment type="subcellular location">
    <subcellularLocation>
        <location evidence="1">Membrane</location>
        <topology evidence="1">Multi-pass membrane protein</topology>
    </subcellularLocation>
</comment>
<feature type="transmembrane region" description="Helical" evidence="10">
    <location>
        <begin position="763"/>
        <end position="786"/>
    </location>
</feature>
<feature type="signal peptide" evidence="11">
    <location>
        <begin position="1"/>
        <end position="28"/>
    </location>
</feature>
<dbReference type="PROSITE" id="PS00650">
    <property type="entry name" value="G_PROTEIN_RECEP_F2_2"/>
    <property type="match status" value="1"/>
</dbReference>
<dbReference type="InterPro" id="IPR000832">
    <property type="entry name" value="GPCR_2_secretin-like"/>
</dbReference>
<keyword evidence="4 11" id="KW-0732">Signal</keyword>
<dbReference type="InterPro" id="IPR017981">
    <property type="entry name" value="GPCR_2-like_7TM"/>
</dbReference>
<dbReference type="PANTHER" id="PTHR12011">
    <property type="entry name" value="ADHESION G-PROTEIN COUPLED RECEPTOR"/>
    <property type="match status" value="1"/>
</dbReference>
<keyword evidence="6 10" id="KW-0472">Membrane</keyword>
<dbReference type="InterPro" id="IPR017983">
    <property type="entry name" value="GPCR_2_secretin-like_CS"/>
</dbReference>
<dbReference type="PRINTS" id="PR00249">
    <property type="entry name" value="GPCRSECRETIN"/>
</dbReference>
<accession>A0A6F9DKC0</accession>
<feature type="transmembrane region" description="Helical" evidence="10">
    <location>
        <begin position="550"/>
        <end position="570"/>
    </location>
</feature>
<dbReference type="FunFam" id="1.20.1070.10:FF:000058">
    <property type="entry name" value="Adhesion G protein-coupled receptor F5"/>
    <property type="match status" value="1"/>
</dbReference>
<dbReference type="GO" id="GO:0004930">
    <property type="term" value="F:G protein-coupled receptor activity"/>
    <property type="evidence" value="ECO:0007669"/>
    <property type="project" value="InterPro"/>
</dbReference>
<dbReference type="Gene3D" id="1.20.1070.10">
    <property type="entry name" value="Rhodopsin 7-helix transmembrane proteins"/>
    <property type="match status" value="1"/>
</dbReference>
<dbReference type="Gene3D" id="2.60.220.50">
    <property type="match status" value="1"/>
</dbReference>
<dbReference type="GO" id="GO:0005886">
    <property type="term" value="C:plasma membrane"/>
    <property type="evidence" value="ECO:0007669"/>
    <property type="project" value="UniProtKB-SubCell"/>
</dbReference>
<dbReference type="Pfam" id="PF01825">
    <property type="entry name" value="GPS"/>
    <property type="match status" value="1"/>
</dbReference>
<keyword evidence="3 10" id="KW-0812">Transmembrane</keyword>
<feature type="transmembrane region" description="Helical" evidence="10">
    <location>
        <begin position="582"/>
        <end position="599"/>
    </location>
</feature>
<evidence type="ECO:0000259" key="12">
    <source>
        <dbReference type="PROSITE" id="PS50221"/>
    </source>
</evidence>
<feature type="region of interest" description="Disordered" evidence="9">
    <location>
        <begin position="898"/>
        <end position="925"/>
    </location>
</feature>
<dbReference type="SMART" id="SM00303">
    <property type="entry name" value="GPS"/>
    <property type="match status" value="1"/>
</dbReference>
<sequence length="1040" mass="115541">MTNDMQLRICNPHYLLLIFLFGFAGMSGSDDSSILKKIERDFVRVRGMKMDEYNFFWTQISMEECVQNCLEEKTIYCRSFCYSVEARACSVYEKARGTAPPAFYNQPGTVPDDPYGGVGWDYFERKSAKYRQMEEEVNRLKNLTEINVAEASTALGNVAELVQPAEEPGSGSEITAGIAAILPSELEIAGESILTVMKLNPIANTSLEGVKEFTDVIANVSSLIIDPSYADAWLMVQKNPVVPGSAGVVTTAETLCREASHYLLDANQTSNNYIKSEAESVAFWMEVIKTGRGENSPLVRSTGDGETFSSSSEESFSSTSSSTYTFPGPDEQEEEDEGEEIRPTTSATKRPHQTFVTNTHTTFPPRREDFLGDTISLPRRALGDKSVVMNVRYKNLGRSMPTRKNDDRLQRGETVRRNVINSAVLTTTVIPPPPEVVFQRDPVIIVFRHEREARGNVTGLDRPVNGTTSAPEPSPITHSEETLHCVYWDTDTSGGDAGSWSTRGCSVLSSNATHTVCNCSHLTSFAVLIQIVDYNMDDATVLGHQKALSIISKIGCALSFIGVLFMCAAFIKLKFHTENMKIHFNLGVAVGLADLVFLFEEIAESSTTTCVIVTVFLYYFNMSVLAWMLIEGIHLYSQVVVVFVSARRWVKYYIFAGWGAPLLIMAISMGILNVKLGSNGICWLSPADNSIWAFSAPALLVLIINTVILITVVRVILNIQPEKSNHMKLAKTRNAVKGSIFLFPLLGTTWLFGFLCLSENTLVFQYLFAITNSLQGFFLFVFHCLCNSEVREDARRHKWFGSSTSKHFTKQDQQSGAFGLNVANGLRRFRNSISFEMPTSSSFNSSDQTSSDGSDVERVKMKRLRKITNLFPKIFTSRLPSTIKEEEDKYAATVEYDASTATSSTANTPKSRGNPSLKDKNLPLPGMPVKNDRIISSTLSHITLPKEAQLKLDLMLADQIVKNLEDEKEGAPTSGDKEDSLDEYLKDEDRKMKMSYDSGLNSIDNESLLDETDEVWMASLLDKQKNEENTDVAVTTETPV</sequence>
<dbReference type="InterPro" id="IPR046338">
    <property type="entry name" value="GAIN_dom_sf"/>
</dbReference>
<feature type="region of interest" description="Disordered" evidence="9">
    <location>
        <begin position="294"/>
        <end position="351"/>
    </location>
</feature>
<dbReference type="Pfam" id="PF00024">
    <property type="entry name" value="PAN_1"/>
    <property type="match status" value="1"/>
</dbReference>
<evidence type="ECO:0000256" key="6">
    <source>
        <dbReference type="ARBA" id="ARBA00023136"/>
    </source>
</evidence>
<dbReference type="PANTHER" id="PTHR12011:SF347">
    <property type="entry name" value="FI21270P1-RELATED"/>
    <property type="match status" value="1"/>
</dbReference>
<reference evidence="15" key="1">
    <citation type="submission" date="2020-04" db="EMBL/GenBank/DDBJ databases">
        <authorList>
            <person name="Neveu A P."/>
        </authorList>
    </citation>
    <scope>NUCLEOTIDE SEQUENCE</scope>
    <source>
        <tissue evidence="15">Whole embryo</tissue>
    </source>
</reference>
<gene>
    <name evidence="15" type="primary">Lphn3-001</name>
</gene>
<feature type="compositionally biased region" description="Low complexity" evidence="9">
    <location>
        <begin position="306"/>
        <end position="329"/>
    </location>
</feature>
<dbReference type="EMBL" id="LR787618">
    <property type="protein sequence ID" value="CAB3263480.1"/>
    <property type="molecule type" value="mRNA"/>
</dbReference>
<evidence type="ECO:0000313" key="15">
    <source>
        <dbReference type="EMBL" id="CAB3263480.1"/>
    </source>
</evidence>
<dbReference type="Gene3D" id="3.50.4.10">
    <property type="entry name" value="Hepatocyte Growth Factor"/>
    <property type="match status" value="1"/>
</dbReference>
<evidence type="ECO:0000256" key="11">
    <source>
        <dbReference type="SAM" id="SignalP"/>
    </source>
</evidence>
<protein>
    <submittedName>
        <fullName evidence="15">Latrophilin-3-like</fullName>
    </submittedName>
</protein>
<dbReference type="InterPro" id="IPR003609">
    <property type="entry name" value="Pan_app"/>
</dbReference>
<keyword evidence="5 10" id="KW-1133">Transmembrane helix</keyword>
<feature type="domain" description="G-protein coupled receptors family 2 profile 2" evidence="13">
    <location>
        <begin position="545"/>
        <end position="787"/>
    </location>
</feature>
<evidence type="ECO:0000256" key="10">
    <source>
        <dbReference type="SAM" id="Phobius"/>
    </source>
</evidence>
<feature type="domain" description="GAIN-B" evidence="12">
    <location>
        <begin position="353"/>
        <end position="535"/>
    </location>
</feature>
<dbReference type="PROSITE" id="PS50948">
    <property type="entry name" value="PAN"/>
    <property type="match status" value="1"/>
</dbReference>
<evidence type="ECO:0000259" key="14">
    <source>
        <dbReference type="PROSITE" id="PS50948"/>
    </source>
</evidence>
<name>A0A6F9DKC0_9ASCI</name>
<feature type="compositionally biased region" description="Acidic residues" evidence="9">
    <location>
        <begin position="330"/>
        <end position="339"/>
    </location>
</feature>
<dbReference type="GO" id="GO:0007166">
    <property type="term" value="P:cell surface receptor signaling pathway"/>
    <property type="evidence" value="ECO:0007669"/>
    <property type="project" value="InterPro"/>
</dbReference>
<evidence type="ECO:0000259" key="13">
    <source>
        <dbReference type="PROSITE" id="PS50261"/>
    </source>
</evidence>
<feature type="transmembrane region" description="Helical" evidence="10">
    <location>
        <begin position="691"/>
        <end position="717"/>
    </location>
</feature>
<evidence type="ECO:0000256" key="2">
    <source>
        <dbReference type="ARBA" id="ARBA00007343"/>
    </source>
</evidence>
<feature type="transmembrane region" description="Helical" evidence="10">
    <location>
        <begin position="650"/>
        <end position="671"/>
    </location>
</feature>
<feature type="chain" id="PRO_5026224054" evidence="11">
    <location>
        <begin position="29"/>
        <end position="1040"/>
    </location>
</feature>
<feature type="transmembrane region" description="Helical" evidence="10">
    <location>
        <begin position="738"/>
        <end position="757"/>
    </location>
</feature>
<evidence type="ECO:0000256" key="1">
    <source>
        <dbReference type="ARBA" id="ARBA00004141"/>
    </source>
</evidence>
<dbReference type="AlphaFoldDB" id="A0A6F9DKC0"/>
<evidence type="ECO:0000256" key="7">
    <source>
        <dbReference type="ARBA" id="ARBA00023157"/>
    </source>
</evidence>
<feature type="region of interest" description="Disordered" evidence="9">
    <location>
        <begin position="457"/>
        <end position="477"/>
    </location>
</feature>
<evidence type="ECO:0000256" key="5">
    <source>
        <dbReference type="ARBA" id="ARBA00022989"/>
    </source>
</evidence>
<evidence type="ECO:0000256" key="8">
    <source>
        <dbReference type="ARBA" id="ARBA00023180"/>
    </source>
</evidence>
<evidence type="ECO:0000256" key="3">
    <source>
        <dbReference type="ARBA" id="ARBA00022692"/>
    </source>
</evidence>
<keyword evidence="8" id="KW-0325">Glycoprotein</keyword>
<dbReference type="PROSITE" id="PS50221">
    <property type="entry name" value="GAIN_B"/>
    <property type="match status" value="1"/>
</dbReference>
<organism evidence="15">
    <name type="scientific">Phallusia mammillata</name>
    <dbReference type="NCBI Taxonomy" id="59560"/>
    <lineage>
        <taxon>Eukaryota</taxon>
        <taxon>Metazoa</taxon>
        <taxon>Chordata</taxon>
        <taxon>Tunicata</taxon>
        <taxon>Ascidiacea</taxon>
        <taxon>Phlebobranchia</taxon>
        <taxon>Ascidiidae</taxon>
        <taxon>Phallusia</taxon>
    </lineage>
</organism>
<feature type="transmembrane region" description="Helical" evidence="10">
    <location>
        <begin position="611"/>
        <end position="630"/>
    </location>
</feature>
<dbReference type="InterPro" id="IPR057244">
    <property type="entry name" value="GAIN_B"/>
</dbReference>
<proteinExistence type="evidence at transcript level"/>
<dbReference type="InterPro" id="IPR000203">
    <property type="entry name" value="GPS"/>
</dbReference>
<evidence type="ECO:0000256" key="4">
    <source>
        <dbReference type="ARBA" id="ARBA00022729"/>
    </source>
</evidence>
<keyword evidence="7" id="KW-1015">Disulfide bond</keyword>
<evidence type="ECO:0000256" key="9">
    <source>
        <dbReference type="SAM" id="MobiDB-lite"/>
    </source>
</evidence>